<dbReference type="STRING" id="73239.Q7RN64"/>
<dbReference type="Proteomes" id="UP000008553">
    <property type="component" value="Unassembled WGS sequence"/>
</dbReference>
<evidence type="ECO:0000313" key="1">
    <source>
        <dbReference type="EMBL" id="EAA21363.1"/>
    </source>
</evidence>
<comment type="caution">
    <text evidence="1">The sequence shown here is derived from an EMBL/GenBank/DDBJ whole genome shotgun (WGS) entry which is preliminary data.</text>
</comment>
<keyword evidence="2" id="KW-1185">Reference proteome</keyword>
<gene>
    <name evidence="1" type="ORF">PY01958</name>
</gene>
<name>Q7RN64_PLAYO</name>
<protein>
    <submittedName>
        <fullName evidence="1">Uncharacterized protein</fullName>
    </submittedName>
</protein>
<evidence type="ECO:0000313" key="2">
    <source>
        <dbReference type="Proteomes" id="UP000008553"/>
    </source>
</evidence>
<dbReference type="AlphaFoldDB" id="Q7RN64"/>
<dbReference type="InParanoid" id="Q7RN64"/>
<proteinExistence type="predicted"/>
<dbReference type="EMBL" id="AABL01000535">
    <property type="protein sequence ID" value="EAA21363.1"/>
    <property type="molecule type" value="Genomic_DNA"/>
</dbReference>
<organism evidence="1 2">
    <name type="scientific">Plasmodium yoelii yoelii</name>
    <dbReference type="NCBI Taxonomy" id="73239"/>
    <lineage>
        <taxon>Eukaryota</taxon>
        <taxon>Sar</taxon>
        <taxon>Alveolata</taxon>
        <taxon>Apicomplexa</taxon>
        <taxon>Aconoidasida</taxon>
        <taxon>Haemosporida</taxon>
        <taxon>Plasmodiidae</taxon>
        <taxon>Plasmodium</taxon>
        <taxon>Plasmodium (Vinckeia)</taxon>
    </lineage>
</organism>
<dbReference type="PaxDb" id="73239-Q7RN64"/>
<reference evidence="1 2" key="1">
    <citation type="journal article" date="2002" name="Nature">
        <title>Genome sequence and comparative analysis of the model rodent malaria parasite Plasmodium yoelii yoelii.</title>
        <authorList>
            <person name="Carlton J.M."/>
            <person name="Angiuoli S.V."/>
            <person name="Suh B.B."/>
            <person name="Kooij T.W."/>
            <person name="Pertea M."/>
            <person name="Silva J.C."/>
            <person name="Ermolaeva M.D."/>
            <person name="Allen J.E."/>
            <person name="Selengut J.D."/>
            <person name="Koo H.L."/>
            <person name="Peterson J.D."/>
            <person name="Pop M."/>
            <person name="Kosack D.S."/>
            <person name="Shumway M.F."/>
            <person name="Bidwell S.L."/>
            <person name="Shallom S.J."/>
            <person name="van Aken S.E."/>
            <person name="Riedmuller S.B."/>
            <person name="Feldblyum T.V."/>
            <person name="Cho J.K."/>
            <person name="Quackenbush J."/>
            <person name="Sedegah M."/>
            <person name="Shoaibi A."/>
            <person name="Cummings L.M."/>
            <person name="Florens L."/>
            <person name="Yates J.R."/>
            <person name="Raine J.D."/>
            <person name="Sinden R.E."/>
            <person name="Harris M.A."/>
            <person name="Cunningham D.A."/>
            <person name="Preiser P.R."/>
            <person name="Bergman L.W."/>
            <person name="Vaidya A.B."/>
            <person name="van Lin L.H."/>
            <person name="Janse C.J."/>
            <person name="Waters A.P."/>
            <person name="Smith H.O."/>
            <person name="White O.R."/>
            <person name="Salzberg S.L."/>
            <person name="Venter J.C."/>
            <person name="Fraser C.M."/>
            <person name="Hoffman S.L."/>
            <person name="Gardner M.J."/>
            <person name="Carucci D.J."/>
        </authorList>
    </citation>
    <scope>NUCLEOTIDE SEQUENCE [LARGE SCALE GENOMIC DNA]</scope>
    <source>
        <strain evidence="1 2">17XNL</strain>
    </source>
</reference>
<sequence>MFKDVIASKDDKINTLNKIKMENEQLFKEKLSTLQKACSVLIELKSYSKSYISIVTE</sequence>
<accession>Q7RN64</accession>